<sequence>MNQHKQAVLTNKNAHITYDFNKNDFRYTAFSFNTINLLQHIQDLKILQRFKS</sequence>
<accession>A0ABN7UIY4</accession>
<comment type="caution">
    <text evidence="1">The sequence shown here is derived from an EMBL/GenBank/DDBJ whole genome shotgun (WGS) entry which is preliminary data.</text>
</comment>
<proteinExistence type="predicted"/>
<name>A0ABN7UIY4_GIGMA</name>
<reference evidence="1 2" key="1">
    <citation type="submission" date="2021-06" db="EMBL/GenBank/DDBJ databases">
        <authorList>
            <person name="Kallberg Y."/>
            <person name="Tangrot J."/>
            <person name="Rosling A."/>
        </authorList>
    </citation>
    <scope>NUCLEOTIDE SEQUENCE [LARGE SCALE GENOMIC DNA]</scope>
    <source>
        <strain evidence="1 2">120-4 pot B 10/14</strain>
    </source>
</reference>
<gene>
    <name evidence="1" type="ORF">GMARGA_LOCUS7244</name>
</gene>
<protein>
    <submittedName>
        <fullName evidence="1">23015_t:CDS:1</fullName>
    </submittedName>
</protein>
<organism evidence="1 2">
    <name type="scientific">Gigaspora margarita</name>
    <dbReference type="NCBI Taxonomy" id="4874"/>
    <lineage>
        <taxon>Eukaryota</taxon>
        <taxon>Fungi</taxon>
        <taxon>Fungi incertae sedis</taxon>
        <taxon>Mucoromycota</taxon>
        <taxon>Glomeromycotina</taxon>
        <taxon>Glomeromycetes</taxon>
        <taxon>Diversisporales</taxon>
        <taxon>Gigasporaceae</taxon>
        <taxon>Gigaspora</taxon>
    </lineage>
</organism>
<evidence type="ECO:0000313" key="1">
    <source>
        <dbReference type="EMBL" id="CAG8608705.1"/>
    </source>
</evidence>
<evidence type="ECO:0000313" key="2">
    <source>
        <dbReference type="Proteomes" id="UP000789901"/>
    </source>
</evidence>
<dbReference type="Proteomes" id="UP000789901">
    <property type="component" value="Unassembled WGS sequence"/>
</dbReference>
<dbReference type="EMBL" id="CAJVQB010003459">
    <property type="protein sequence ID" value="CAG8608705.1"/>
    <property type="molecule type" value="Genomic_DNA"/>
</dbReference>
<keyword evidence="2" id="KW-1185">Reference proteome</keyword>